<proteinExistence type="predicted"/>
<dbReference type="Proteomes" id="UP000077202">
    <property type="component" value="Unassembled WGS sequence"/>
</dbReference>
<comment type="caution">
    <text evidence="1">The sequence shown here is derived from an EMBL/GenBank/DDBJ whole genome shotgun (WGS) entry which is preliminary data.</text>
</comment>
<gene>
    <name evidence="1" type="ORF">AXG93_4034s1010</name>
</gene>
<sequence length="118" mass="13243">MPAAFVNLAIAQHRDTLRYANIREGGYRPSIRRFWVGNNIYLQQTALTTLDVTAGRTILRMREVLPFGVLMLDGDGVFWKDHVRNCAPCHLSNVDGTMDPSLAIVHVGLRYATKDEAT</sequence>
<evidence type="ECO:0000313" key="2">
    <source>
        <dbReference type="Proteomes" id="UP000077202"/>
    </source>
</evidence>
<dbReference type="AlphaFoldDB" id="A0A176WNC1"/>
<reference evidence="1" key="1">
    <citation type="submission" date="2016-03" db="EMBL/GenBank/DDBJ databases">
        <title>Mechanisms controlling the formation of the plant cell surface in tip-growing cells are functionally conserved among land plants.</title>
        <authorList>
            <person name="Honkanen S."/>
            <person name="Jones V.A."/>
            <person name="Morieri G."/>
            <person name="Champion C."/>
            <person name="Hetherington A.J."/>
            <person name="Kelly S."/>
            <person name="Saint-Marcoux D."/>
            <person name="Proust H."/>
            <person name="Prescott H."/>
            <person name="Dolan L."/>
        </authorList>
    </citation>
    <scope>NUCLEOTIDE SEQUENCE [LARGE SCALE GENOMIC DNA]</scope>
    <source>
        <tissue evidence="1">Whole gametophyte</tissue>
    </source>
</reference>
<dbReference type="EMBL" id="LVLJ01000368">
    <property type="protein sequence ID" value="OAE34648.1"/>
    <property type="molecule type" value="Genomic_DNA"/>
</dbReference>
<keyword evidence="2" id="KW-1185">Reference proteome</keyword>
<evidence type="ECO:0000313" key="1">
    <source>
        <dbReference type="EMBL" id="OAE34648.1"/>
    </source>
</evidence>
<name>A0A176WNC1_MARPO</name>
<accession>A0A176WNC1</accession>
<protein>
    <submittedName>
        <fullName evidence="1">Uncharacterized protein</fullName>
    </submittedName>
</protein>
<organism evidence="1 2">
    <name type="scientific">Marchantia polymorpha subsp. ruderalis</name>
    <dbReference type="NCBI Taxonomy" id="1480154"/>
    <lineage>
        <taxon>Eukaryota</taxon>
        <taxon>Viridiplantae</taxon>
        <taxon>Streptophyta</taxon>
        <taxon>Embryophyta</taxon>
        <taxon>Marchantiophyta</taxon>
        <taxon>Marchantiopsida</taxon>
        <taxon>Marchantiidae</taxon>
        <taxon>Marchantiales</taxon>
        <taxon>Marchantiaceae</taxon>
        <taxon>Marchantia</taxon>
    </lineage>
</organism>